<organism evidence="1 2">
    <name type="scientific">Desulfofundulus luciae</name>
    <dbReference type="NCBI Taxonomy" id="74702"/>
    <lineage>
        <taxon>Bacteria</taxon>
        <taxon>Bacillati</taxon>
        <taxon>Bacillota</taxon>
        <taxon>Clostridia</taxon>
        <taxon>Eubacteriales</taxon>
        <taxon>Peptococcaceae</taxon>
        <taxon>Desulfofundulus</taxon>
    </lineage>
</organism>
<comment type="caution">
    <text evidence="1">The sequence shown here is derived from an EMBL/GenBank/DDBJ whole genome shotgun (WGS) entry which is preliminary data.</text>
</comment>
<sequence>MTCPLCNCIYTGRHICMCGTPLEDAGPVADYYGPYSPYFNLSFEAPVCVHLFSCPACGRERRIAVSTGHGEMKH</sequence>
<accession>A0ABU0AZE5</accession>
<dbReference type="EMBL" id="JAUSUX010000005">
    <property type="protein sequence ID" value="MDQ0285836.1"/>
    <property type="molecule type" value="Genomic_DNA"/>
</dbReference>
<protein>
    <submittedName>
        <fullName evidence="1">Uncharacterized protein</fullName>
    </submittedName>
</protein>
<evidence type="ECO:0000313" key="1">
    <source>
        <dbReference type="EMBL" id="MDQ0285836.1"/>
    </source>
</evidence>
<dbReference type="Proteomes" id="UP001225644">
    <property type="component" value="Unassembled WGS sequence"/>
</dbReference>
<dbReference type="RefSeq" id="WP_307400259.1">
    <property type="nucleotide sequence ID" value="NZ_JAUSUX010000005.1"/>
</dbReference>
<proteinExistence type="predicted"/>
<keyword evidence="2" id="KW-1185">Reference proteome</keyword>
<evidence type="ECO:0000313" key="2">
    <source>
        <dbReference type="Proteomes" id="UP001225644"/>
    </source>
</evidence>
<gene>
    <name evidence="1" type="ORF">J2Z49_000941</name>
</gene>
<name>A0ABU0AZE5_9FIRM</name>
<reference evidence="1 2" key="1">
    <citation type="submission" date="2023-07" db="EMBL/GenBank/DDBJ databases">
        <title>Genomic Encyclopedia of Type Strains, Phase IV (KMG-IV): sequencing the most valuable type-strain genomes for metagenomic binning, comparative biology and taxonomic classification.</title>
        <authorList>
            <person name="Goeker M."/>
        </authorList>
    </citation>
    <scope>NUCLEOTIDE SEQUENCE [LARGE SCALE GENOMIC DNA]</scope>
    <source>
        <strain evidence="1 2">DSM 12396</strain>
    </source>
</reference>